<evidence type="ECO:0000313" key="4">
    <source>
        <dbReference type="EMBL" id="KAF4618561.1"/>
    </source>
</evidence>
<accession>A0A8H4QXJ2</accession>
<feature type="coiled-coil region" evidence="1">
    <location>
        <begin position="192"/>
        <end position="282"/>
    </location>
</feature>
<feature type="region of interest" description="Disordered" evidence="2">
    <location>
        <begin position="343"/>
        <end position="367"/>
    </location>
</feature>
<dbReference type="PANTHER" id="PTHR28041">
    <property type="entry name" value="54S RIBOSOMAL PROTEIN L25, MITOCHONDRIAL"/>
    <property type="match status" value="1"/>
</dbReference>
<name>A0A8H4QXJ2_9AGAR</name>
<dbReference type="Proteomes" id="UP000521872">
    <property type="component" value="Unassembled WGS sequence"/>
</dbReference>
<feature type="domain" description="Large ribosomal subunit protein mL59" evidence="3">
    <location>
        <begin position="78"/>
        <end position="344"/>
    </location>
</feature>
<dbReference type="AlphaFoldDB" id="A0A8H4QXJ2"/>
<keyword evidence="1" id="KW-0175">Coiled coil</keyword>
<dbReference type="PANTHER" id="PTHR28041:SF1">
    <property type="entry name" value="LARGE RIBOSOMAL SUBUNIT PROTEIN ML59"/>
    <property type="match status" value="1"/>
</dbReference>
<reference evidence="4 5" key="1">
    <citation type="submission" date="2019-12" db="EMBL/GenBank/DDBJ databases">
        <authorList>
            <person name="Floudas D."/>
            <person name="Bentzer J."/>
            <person name="Ahren D."/>
            <person name="Johansson T."/>
            <person name="Persson P."/>
            <person name="Tunlid A."/>
        </authorList>
    </citation>
    <scope>NUCLEOTIDE SEQUENCE [LARGE SCALE GENOMIC DNA]</scope>
    <source>
        <strain evidence="4 5">CBS 102.39</strain>
    </source>
</reference>
<proteinExistence type="predicted"/>
<evidence type="ECO:0000256" key="2">
    <source>
        <dbReference type="SAM" id="MobiDB-lite"/>
    </source>
</evidence>
<evidence type="ECO:0000313" key="5">
    <source>
        <dbReference type="Proteomes" id="UP000521872"/>
    </source>
</evidence>
<dbReference type="InterPro" id="IPR037507">
    <property type="entry name" value="Ribosomal_mL59"/>
</dbReference>
<evidence type="ECO:0000256" key="1">
    <source>
        <dbReference type="SAM" id="Coils"/>
    </source>
</evidence>
<dbReference type="Pfam" id="PF18126">
    <property type="entry name" value="Mitoc_mL59"/>
    <property type="match status" value="1"/>
</dbReference>
<organism evidence="4 5">
    <name type="scientific">Agrocybe pediades</name>
    <dbReference type="NCBI Taxonomy" id="84607"/>
    <lineage>
        <taxon>Eukaryota</taxon>
        <taxon>Fungi</taxon>
        <taxon>Dikarya</taxon>
        <taxon>Basidiomycota</taxon>
        <taxon>Agaricomycotina</taxon>
        <taxon>Agaricomycetes</taxon>
        <taxon>Agaricomycetidae</taxon>
        <taxon>Agaricales</taxon>
        <taxon>Agaricineae</taxon>
        <taxon>Strophariaceae</taxon>
        <taxon>Agrocybe</taxon>
    </lineage>
</organism>
<gene>
    <name evidence="4" type="ORF">D9613_010051</name>
</gene>
<protein>
    <recommendedName>
        <fullName evidence="3">Large ribosomal subunit protein mL59 domain-containing protein</fullName>
    </recommendedName>
</protein>
<sequence>MATATPLKRATATVIKRLQDIEPAKLTTGIRVRIANTKAATASPLKIAAATVIQRLQDREIAGLSTHLRQFGPLPDAAVAAAKSASGTAVVLPNPFLPKKNPKNNKWRAPKYSLRRQADIVKLAQAAGLLDAVPPCQKKLAAELRMERVKASLSPNDAKTLERHEKRVQFVPNRELSESVKGTVASMMKRGIELTTERLDRVNRELELIENEENASLSKEFLRGEKDEGALERTERKEAFLKEKQEYQKTIADHNARIAELEAEAEAEKTEKKEKAAAEKELTVIWAGELKERKVPGSELGTRLYTGKKRMFKGHLWERKRARRIRRHTILMRDMAKRIERYKSYYKKRKPNPLKPSRYTKPPKLPY</sequence>
<keyword evidence="5" id="KW-1185">Reference proteome</keyword>
<dbReference type="GO" id="GO:0005762">
    <property type="term" value="C:mitochondrial large ribosomal subunit"/>
    <property type="evidence" value="ECO:0007669"/>
    <property type="project" value="InterPro"/>
</dbReference>
<dbReference type="GO" id="GO:0003735">
    <property type="term" value="F:structural constituent of ribosome"/>
    <property type="evidence" value="ECO:0007669"/>
    <property type="project" value="InterPro"/>
</dbReference>
<dbReference type="EMBL" id="JAACJL010000017">
    <property type="protein sequence ID" value="KAF4618561.1"/>
    <property type="molecule type" value="Genomic_DNA"/>
</dbReference>
<comment type="caution">
    <text evidence="4">The sequence shown here is derived from an EMBL/GenBank/DDBJ whole genome shotgun (WGS) entry which is preliminary data.</text>
</comment>
<dbReference type="InterPro" id="IPR040922">
    <property type="entry name" value="Ribosomal_mL59_dom"/>
</dbReference>
<evidence type="ECO:0000259" key="3">
    <source>
        <dbReference type="Pfam" id="PF18126"/>
    </source>
</evidence>
<dbReference type="OrthoDB" id="18529at2759"/>